<evidence type="ECO:0008006" key="2">
    <source>
        <dbReference type="Google" id="ProtNLM"/>
    </source>
</evidence>
<protein>
    <recommendedName>
        <fullName evidence="2">HNH endonuclease</fullName>
    </recommendedName>
</protein>
<reference evidence="1" key="1">
    <citation type="submission" date="2023-09" db="EMBL/GenBank/DDBJ databases">
        <title>Arcobacter tbilisiensis sp. nov. isolated from chicken meat in Tbilisi, Georgia.</title>
        <authorList>
            <person name="Matthias R."/>
            <person name="Zautner A.E."/>
        </authorList>
    </citation>
    <scope>NUCLEOTIDE SEQUENCE</scope>
    <source>
        <strain evidence="1">LEO 107</strain>
    </source>
</reference>
<dbReference type="EMBL" id="CP134846">
    <property type="protein sequence ID" value="WNL15861.1"/>
    <property type="molecule type" value="Genomic_DNA"/>
</dbReference>
<dbReference type="AlphaFoldDB" id="A0AA96CTZ9"/>
<organism evidence="1">
    <name type="scientific">Arcobacter sp. AZ-2023</name>
    <dbReference type="NCBI Taxonomy" id="3074453"/>
    <lineage>
        <taxon>Bacteria</taxon>
        <taxon>Pseudomonadati</taxon>
        <taxon>Campylobacterota</taxon>
        <taxon>Epsilonproteobacteria</taxon>
        <taxon>Campylobacterales</taxon>
        <taxon>Arcobacteraceae</taxon>
        <taxon>Arcobacter</taxon>
    </lineage>
</organism>
<proteinExistence type="predicted"/>
<name>A0AA96CTZ9_9BACT</name>
<gene>
    <name evidence="1" type="ORF">RJG54_06410</name>
</gene>
<dbReference type="Gene3D" id="3.30.40.220">
    <property type="match status" value="1"/>
</dbReference>
<evidence type="ECO:0000313" key="1">
    <source>
        <dbReference type="EMBL" id="WNL15861.1"/>
    </source>
</evidence>
<sequence length="280" mass="33533">MELDFKNIKNKTIVEIAMNTINNNASFREVSELDWIKYSENQKDYYYLKSAIKTQKNTFNFSIPEQTNNIYYCICLSENKLHVFKISTPFNKKIVITEEELESNSVNERICVIEIDNLEYWEILQNNDDRIENLATKSRIENFAKNEKDKQTAKFKSKEEFLEWYKKQPKKCCYCGVKEEYLKKYFNQENEQYKEARQRGQYLEIERIVTAPKTKNIYSKENCALVCYICNNAKSDFLSPINFKPIAKGINEFWKKILKKSDLKYKKIVFPEKSKIWDKK</sequence>
<accession>A0AA96CTZ9</accession>